<dbReference type="PROSITE" id="PS01124">
    <property type="entry name" value="HTH_ARAC_FAMILY_2"/>
    <property type="match status" value="1"/>
</dbReference>
<dbReference type="SMART" id="SM00342">
    <property type="entry name" value="HTH_ARAC"/>
    <property type="match status" value="1"/>
</dbReference>
<dbReference type="InterPro" id="IPR018062">
    <property type="entry name" value="HTH_AraC-typ_CS"/>
</dbReference>
<evidence type="ECO:0000256" key="1">
    <source>
        <dbReference type="ARBA" id="ARBA00023015"/>
    </source>
</evidence>
<dbReference type="Pfam" id="PF12833">
    <property type="entry name" value="HTH_18"/>
    <property type="match status" value="1"/>
</dbReference>
<protein>
    <submittedName>
        <fullName evidence="6">AraC-like DNA-binding protein</fullName>
    </submittedName>
</protein>
<dbReference type="GO" id="GO:0043565">
    <property type="term" value="F:sequence-specific DNA binding"/>
    <property type="evidence" value="ECO:0007669"/>
    <property type="project" value="InterPro"/>
</dbReference>
<feature type="transmembrane region" description="Helical" evidence="4">
    <location>
        <begin position="139"/>
        <end position="159"/>
    </location>
</feature>
<evidence type="ECO:0000256" key="3">
    <source>
        <dbReference type="ARBA" id="ARBA00023163"/>
    </source>
</evidence>
<gene>
    <name evidence="6" type="ORF">CLV51_1011333</name>
</gene>
<evidence type="ECO:0000256" key="4">
    <source>
        <dbReference type="SAM" id="Phobius"/>
    </source>
</evidence>
<feature type="domain" description="HTH araC/xylS-type" evidence="5">
    <location>
        <begin position="274"/>
        <end position="382"/>
    </location>
</feature>
<dbReference type="InterPro" id="IPR020449">
    <property type="entry name" value="Tscrpt_reg_AraC-type_HTH"/>
</dbReference>
<dbReference type="SUPFAM" id="SSF46689">
    <property type="entry name" value="Homeodomain-like"/>
    <property type="match status" value="1"/>
</dbReference>
<keyword evidence="7" id="KW-1185">Reference proteome</keyword>
<keyword evidence="3" id="KW-0804">Transcription</keyword>
<evidence type="ECO:0000313" key="6">
    <source>
        <dbReference type="EMBL" id="PSL49991.1"/>
    </source>
</evidence>
<dbReference type="Gene3D" id="1.10.10.60">
    <property type="entry name" value="Homeodomain-like"/>
    <property type="match status" value="2"/>
</dbReference>
<keyword evidence="4" id="KW-0812">Transmembrane</keyword>
<feature type="transmembrane region" description="Helical" evidence="4">
    <location>
        <begin position="99"/>
        <end position="119"/>
    </location>
</feature>
<accession>A0A2P8HUT8</accession>
<dbReference type="GO" id="GO:0003700">
    <property type="term" value="F:DNA-binding transcription factor activity"/>
    <property type="evidence" value="ECO:0007669"/>
    <property type="project" value="InterPro"/>
</dbReference>
<dbReference type="InterPro" id="IPR018060">
    <property type="entry name" value="HTH_AraC"/>
</dbReference>
<evidence type="ECO:0000259" key="5">
    <source>
        <dbReference type="PROSITE" id="PS01124"/>
    </source>
</evidence>
<dbReference type="Proteomes" id="UP000240971">
    <property type="component" value="Unassembled WGS sequence"/>
</dbReference>
<dbReference type="AlphaFoldDB" id="A0A2P8HUT8"/>
<feature type="transmembrane region" description="Helical" evidence="4">
    <location>
        <begin position="68"/>
        <end position="87"/>
    </location>
</feature>
<name>A0A2P8HUT8_CHINA</name>
<dbReference type="RefSeq" id="WP_106527178.1">
    <property type="nucleotide sequence ID" value="NZ_PYAW01000001.1"/>
</dbReference>
<dbReference type="PRINTS" id="PR00032">
    <property type="entry name" value="HTHARAC"/>
</dbReference>
<evidence type="ECO:0000256" key="2">
    <source>
        <dbReference type="ARBA" id="ARBA00023125"/>
    </source>
</evidence>
<comment type="caution">
    <text evidence="6">The sequence shown here is derived from an EMBL/GenBank/DDBJ whole genome shotgun (WGS) entry which is preliminary data.</text>
</comment>
<feature type="transmembrane region" description="Helical" evidence="4">
    <location>
        <begin position="180"/>
        <end position="204"/>
    </location>
</feature>
<organism evidence="6 7">
    <name type="scientific">Chitinophaga niastensis</name>
    <dbReference type="NCBI Taxonomy" id="536980"/>
    <lineage>
        <taxon>Bacteria</taxon>
        <taxon>Pseudomonadati</taxon>
        <taxon>Bacteroidota</taxon>
        <taxon>Chitinophagia</taxon>
        <taxon>Chitinophagales</taxon>
        <taxon>Chitinophagaceae</taxon>
        <taxon>Chitinophaga</taxon>
    </lineage>
</organism>
<feature type="transmembrane region" description="Helical" evidence="4">
    <location>
        <begin position="37"/>
        <end position="56"/>
    </location>
</feature>
<feature type="transmembrane region" description="Helical" evidence="4">
    <location>
        <begin position="210"/>
        <end position="230"/>
    </location>
</feature>
<proteinExistence type="predicted"/>
<dbReference type="PROSITE" id="PS00041">
    <property type="entry name" value="HTH_ARAC_FAMILY_1"/>
    <property type="match status" value="1"/>
</dbReference>
<dbReference type="PANTHER" id="PTHR43280:SF29">
    <property type="entry name" value="ARAC-FAMILY TRANSCRIPTIONAL REGULATOR"/>
    <property type="match status" value="1"/>
</dbReference>
<evidence type="ECO:0000313" key="7">
    <source>
        <dbReference type="Proteomes" id="UP000240971"/>
    </source>
</evidence>
<keyword evidence="1" id="KW-0805">Transcription regulation</keyword>
<feature type="transmembrane region" description="Helical" evidence="4">
    <location>
        <begin position="6"/>
        <end position="25"/>
    </location>
</feature>
<keyword evidence="2 6" id="KW-0238">DNA-binding</keyword>
<sequence length="384" mass="44538">MEKYNLISIISLIAFFITLLLNLFLLTVKTKNRLSNALLAFCFLSNAIDMSIYFVYKFADQYPNLAMLRGNMGLLGAPLLYLYMVSVCYSDFKLKPKHLLHAIPFLLGILVVTPRYYLADLPAKDVFLAHFSEMPEIKFTYLLGHAQTISYSIAMFVLLRKYKKIFLENYANIAMYSYHWLFQLALVTAIIHGIVILQSTFMFAGYKHTFTIVQIIVTLTFLSLLCWIVLKTMYNPDLFRGIDSRLPLVKEIVPEPAANNIQEKTEKEPETNVKAQIDELKKHMAEEEPYLEPSLTVQDLAKQIKMPVRDLSILINHHMNQHFFDFINEYRIKRAMKMLRDSTKNELNIQEILYEVGFNSKSSFNTAFKKHANSTPTQYRNSSL</sequence>
<dbReference type="EMBL" id="PYAW01000001">
    <property type="protein sequence ID" value="PSL49991.1"/>
    <property type="molecule type" value="Genomic_DNA"/>
</dbReference>
<dbReference type="PANTHER" id="PTHR43280">
    <property type="entry name" value="ARAC-FAMILY TRANSCRIPTIONAL REGULATOR"/>
    <property type="match status" value="1"/>
</dbReference>
<keyword evidence="4" id="KW-0472">Membrane</keyword>
<reference evidence="6 7" key="1">
    <citation type="submission" date="2018-03" db="EMBL/GenBank/DDBJ databases">
        <title>Genomic Encyclopedia of Archaeal and Bacterial Type Strains, Phase II (KMG-II): from individual species to whole genera.</title>
        <authorList>
            <person name="Goeker M."/>
        </authorList>
    </citation>
    <scope>NUCLEOTIDE SEQUENCE [LARGE SCALE GENOMIC DNA]</scope>
    <source>
        <strain evidence="6 7">DSM 24859</strain>
    </source>
</reference>
<keyword evidence="4" id="KW-1133">Transmembrane helix</keyword>
<dbReference type="OrthoDB" id="9779074at2"/>
<dbReference type="InterPro" id="IPR009057">
    <property type="entry name" value="Homeodomain-like_sf"/>
</dbReference>